<dbReference type="EMBL" id="JASJOT010000006">
    <property type="protein sequence ID" value="MDJ1493701.1"/>
    <property type="molecule type" value="Genomic_DNA"/>
</dbReference>
<dbReference type="Proteomes" id="UP001228581">
    <property type="component" value="Unassembled WGS sequence"/>
</dbReference>
<dbReference type="RefSeq" id="WP_313996173.1">
    <property type="nucleotide sequence ID" value="NZ_JASJOT010000006.1"/>
</dbReference>
<keyword evidence="3" id="KW-1185">Reference proteome</keyword>
<proteinExistence type="predicted"/>
<reference evidence="2 3" key="1">
    <citation type="submission" date="2023-05" db="EMBL/GenBank/DDBJ databases">
        <authorList>
            <person name="Zhang X."/>
        </authorList>
    </citation>
    <scope>NUCLEOTIDE SEQUENCE [LARGE SCALE GENOMIC DNA]</scope>
    <source>
        <strain evidence="2 3">DM2B3-1</strain>
    </source>
</reference>
<keyword evidence="1" id="KW-0472">Membrane</keyword>
<sequence>MFTYKRILTGWLFLTRIGFGLSLVLSFVALSLIVLPLIALPLAAQTSITFRNPSLEGTPKSGTPPSRWAICGNLSTPDTQPGFYGVTTTPADGSSFVSMVCRWDGTYEAISQQVNLQAGVSYCFELQLAFSSAVVDGESPHRPACMRIWSGTGDGNAQSCQRKELLWTSPVIDHTEWKRYQVSFTCKQSQPLIIFETYYTEPKPYLGRVLLDHIESVGSADLLPSDTLFCLDDSLLLSPRLLADQSMESWEWKDQNGQVLSDQSAVWISQPGTYYLTTSDGCIRFQDSIRIGTKECFDQFYIPNVITPNGDGVNDTFTFRGVSRNQWQLWIINRWGEPVYQSANYQQDWSAQGLPAGMYYYRLEKRGFPALTGYLQVLY</sequence>
<name>A0ABT7CJL0_9BACT</name>
<feature type="transmembrane region" description="Helical" evidence="1">
    <location>
        <begin position="21"/>
        <end position="44"/>
    </location>
</feature>
<keyword evidence="1" id="KW-1133">Transmembrane helix</keyword>
<evidence type="ECO:0000313" key="3">
    <source>
        <dbReference type="Proteomes" id="UP001228581"/>
    </source>
</evidence>
<evidence type="ECO:0000256" key="1">
    <source>
        <dbReference type="SAM" id="Phobius"/>
    </source>
</evidence>
<accession>A0ABT7CJL0</accession>
<gene>
    <name evidence="2" type="ORF">QNI19_12230</name>
</gene>
<keyword evidence="1" id="KW-0812">Transmembrane</keyword>
<comment type="caution">
    <text evidence="2">The sequence shown here is derived from an EMBL/GenBank/DDBJ whole genome shotgun (WGS) entry which is preliminary data.</text>
</comment>
<protein>
    <submittedName>
        <fullName evidence="2">Gliding motility-associated C-terminal domain-containing protein</fullName>
    </submittedName>
</protein>
<evidence type="ECO:0000313" key="2">
    <source>
        <dbReference type="EMBL" id="MDJ1493701.1"/>
    </source>
</evidence>
<organism evidence="2 3">
    <name type="scientific">Xanthocytophaga flava</name>
    <dbReference type="NCBI Taxonomy" id="3048013"/>
    <lineage>
        <taxon>Bacteria</taxon>
        <taxon>Pseudomonadati</taxon>
        <taxon>Bacteroidota</taxon>
        <taxon>Cytophagia</taxon>
        <taxon>Cytophagales</taxon>
        <taxon>Rhodocytophagaceae</taxon>
        <taxon>Xanthocytophaga</taxon>
    </lineage>
</organism>
<dbReference type="Pfam" id="PF13585">
    <property type="entry name" value="CHU_C"/>
    <property type="match status" value="1"/>
</dbReference>